<evidence type="ECO:0000259" key="4">
    <source>
        <dbReference type="PROSITE" id="PS50069"/>
    </source>
</evidence>
<keyword evidence="6" id="KW-1185">Reference proteome</keyword>
<dbReference type="InterPro" id="IPR036317">
    <property type="entry name" value="Cullin_homology_sf"/>
</dbReference>
<proteinExistence type="inferred from homology"/>
<name>A0A836LGW7_9TRYP</name>
<dbReference type="SUPFAM" id="SSF46785">
    <property type="entry name" value="Winged helix' DNA-binding domain"/>
    <property type="match status" value="1"/>
</dbReference>
<evidence type="ECO:0000256" key="3">
    <source>
        <dbReference type="RuleBase" id="RU003829"/>
    </source>
</evidence>
<dbReference type="InterPro" id="IPR045093">
    <property type="entry name" value="Cullin"/>
</dbReference>
<dbReference type="EMBL" id="JAFJZO010000028">
    <property type="protein sequence ID" value="KAG5500543.1"/>
    <property type="molecule type" value="Genomic_DNA"/>
</dbReference>
<dbReference type="GO" id="GO:0031625">
    <property type="term" value="F:ubiquitin protein ligase binding"/>
    <property type="evidence" value="ECO:0007669"/>
    <property type="project" value="InterPro"/>
</dbReference>
<dbReference type="InterPro" id="IPR059120">
    <property type="entry name" value="Cullin-like_AB"/>
</dbReference>
<dbReference type="OrthoDB" id="27073at2759"/>
<dbReference type="PANTHER" id="PTHR11932">
    <property type="entry name" value="CULLIN"/>
    <property type="match status" value="1"/>
</dbReference>
<sequence>MSCCREIDHSLNDLLIDSVSFPFDFPTLWKEVSSNCSSILQWEANFKGEGAAQAMCNTVMDTHLLVYHLVSHPCSNTPPVKVNGKGVWEGQQIMAVYSLQGSIFENHLLKNVMPSFFQADSATVVQTYVRSWRSFLVAVVNIKTIFLSLADKWSLLGLEDSPLERTEDIALKTWSSVVLTPKMVCQLGKELRAIFAAERAGHSSPDISFAVEIGDELSMLPDSKYYRNILEADYIRDMCDYCVTKVRGVIESDIFAYAKLCLQLIEEESRRAEKFLSSKDHAVDRLVETLVDDRISAFECRRLSECFSSLGQRETNEKLQCVFRFLWWSKSKGAPLMEGIFKESVGQQTSTALSEVVSAVSDDTDAYAAVIKCFVSIIRKYRDVVMSVFDYNGCMLEAMDEGLRCGFTSLRTLNYKRLADRLAFFFNVILGNAESTELRLEDVVSVYYFLPDAEDTAKDAFLASYQRYLANRLLLHRYDEVMEQRSMEQLVQIKQSPILFCCRSMLKATSTQSIYVGASSVEGVKVNPVLLSRGMWPSLPHTVVRPGVCDSVVRQIEEAQRICSKRRHGQKIEFSALYSSAVIRMPRPAGSSAAGDSVRLRVSFLQMCILDHFNAKSQWTVQELCEHLQVSDEECAFSLKPLTRATVLRLSGAMEPSSIVSIGACDGLISDVMNVMPLEFYSFVHRTVFKSHGHRTLQSAAKANPQGMESRIVHTLKQSGPKTTEELMQCLISAMHPVIVSRGELKRVLEKLTERGLLARDNSQRKFVYSP</sequence>
<dbReference type="Gene3D" id="1.20.1310.10">
    <property type="entry name" value="Cullin Repeats"/>
    <property type="match status" value="1"/>
</dbReference>
<organism evidence="5 6">
    <name type="scientific">Porcisia hertigi</name>
    <dbReference type="NCBI Taxonomy" id="2761500"/>
    <lineage>
        <taxon>Eukaryota</taxon>
        <taxon>Discoba</taxon>
        <taxon>Euglenozoa</taxon>
        <taxon>Kinetoplastea</taxon>
        <taxon>Metakinetoplastina</taxon>
        <taxon>Trypanosomatida</taxon>
        <taxon>Trypanosomatidae</taxon>
        <taxon>Leishmaniinae</taxon>
        <taxon>Porcisia</taxon>
    </lineage>
</organism>
<dbReference type="InterPro" id="IPR036390">
    <property type="entry name" value="WH_DNA-bd_sf"/>
</dbReference>
<dbReference type="SMART" id="SM00884">
    <property type="entry name" value="Cullin_Nedd8"/>
    <property type="match status" value="1"/>
</dbReference>
<dbReference type="KEGG" id="phet:94289715"/>
<evidence type="ECO:0000313" key="5">
    <source>
        <dbReference type="EMBL" id="KAG5500543.1"/>
    </source>
</evidence>
<dbReference type="Gene3D" id="3.30.230.130">
    <property type="entry name" value="Cullin, Chain C, Domain 2"/>
    <property type="match status" value="1"/>
</dbReference>
<dbReference type="InterPro" id="IPR016159">
    <property type="entry name" value="Cullin_repeat-like_dom_sf"/>
</dbReference>
<evidence type="ECO:0000313" key="6">
    <source>
        <dbReference type="Proteomes" id="UP000674318"/>
    </source>
</evidence>
<dbReference type="InterPro" id="IPR016158">
    <property type="entry name" value="Cullin_homology"/>
</dbReference>
<dbReference type="PROSITE" id="PS50069">
    <property type="entry name" value="CULLIN_2"/>
    <property type="match status" value="1"/>
</dbReference>
<reference evidence="5 6" key="1">
    <citation type="submission" date="2021-02" db="EMBL/GenBank/DDBJ databases">
        <title>Porcisia hertigi Genome sequencing and assembly.</title>
        <authorList>
            <person name="Almutairi H."/>
            <person name="Gatherer D."/>
        </authorList>
    </citation>
    <scope>NUCLEOTIDE SEQUENCE [LARGE SCALE GENOMIC DNA]</scope>
    <source>
        <strain evidence="5 6">C119</strain>
    </source>
</reference>
<dbReference type="GO" id="GO:0006511">
    <property type="term" value="P:ubiquitin-dependent protein catabolic process"/>
    <property type="evidence" value="ECO:0007669"/>
    <property type="project" value="InterPro"/>
</dbReference>
<protein>
    <recommendedName>
        <fullName evidence="4">Cullin family profile domain-containing protein</fullName>
    </recommendedName>
</protein>
<comment type="caution">
    <text evidence="5">The sequence shown here is derived from an EMBL/GenBank/DDBJ whole genome shotgun (WGS) entry which is preliminary data.</text>
</comment>
<dbReference type="RefSeq" id="XP_067755877.1">
    <property type="nucleotide sequence ID" value="XM_067899638.1"/>
</dbReference>
<gene>
    <name evidence="5" type="ORF">JKF63_03637</name>
</gene>
<dbReference type="Pfam" id="PF00888">
    <property type="entry name" value="Cullin"/>
    <property type="match status" value="1"/>
</dbReference>
<dbReference type="SUPFAM" id="SSF74788">
    <property type="entry name" value="Cullin repeat-like"/>
    <property type="match status" value="1"/>
</dbReference>
<dbReference type="Proteomes" id="UP000674318">
    <property type="component" value="Chromosome 28"/>
</dbReference>
<dbReference type="Pfam" id="PF26557">
    <property type="entry name" value="Cullin_AB"/>
    <property type="match status" value="1"/>
</dbReference>
<comment type="similarity">
    <text evidence="1 2 3">Belongs to the cullin family.</text>
</comment>
<dbReference type="SUPFAM" id="SSF75632">
    <property type="entry name" value="Cullin homology domain"/>
    <property type="match status" value="1"/>
</dbReference>
<dbReference type="AlphaFoldDB" id="A0A836LGW7"/>
<dbReference type="InterPro" id="IPR019559">
    <property type="entry name" value="Cullin_neddylation_domain"/>
</dbReference>
<evidence type="ECO:0000256" key="1">
    <source>
        <dbReference type="ARBA" id="ARBA00006019"/>
    </source>
</evidence>
<accession>A0A836LGW7</accession>
<evidence type="ECO:0000256" key="2">
    <source>
        <dbReference type="PROSITE-ProRule" id="PRU00330"/>
    </source>
</evidence>
<dbReference type="InterPro" id="IPR001373">
    <property type="entry name" value="Cullin_N"/>
</dbReference>
<feature type="domain" description="Cullin family profile" evidence="4">
    <location>
        <begin position="458"/>
        <end position="643"/>
    </location>
</feature>
<dbReference type="GeneID" id="94289715"/>